<feature type="domain" description="PIPK" evidence="3">
    <location>
        <begin position="333"/>
        <end position="695"/>
    </location>
</feature>
<keyword evidence="1" id="KW-0418">Kinase</keyword>
<keyword evidence="2" id="KW-1133">Transmembrane helix</keyword>
<proteinExistence type="predicted"/>
<dbReference type="Gene3D" id="3.30.800.10">
    <property type="entry name" value="Phosphatidylinositol Phosphate Kinase II Beta"/>
    <property type="match status" value="1"/>
</dbReference>
<dbReference type="InterPro" id="IPR002498">
    <property type="entry name" value="PInositol-4-P-4/5-kinase_core"/>
</dbReference>
<dbReference type="PROSITE" id="PS51455">
    <property type="entry name" value="PIPK"/>
    <property type="match status" value="1"/>
</dbReference>
<keyword evidence="5" id="KW-1185">Reference proteome</keyword>
<dbReference type="InterPro" id="IPR027483">
    <property type="entry name" value="PInositol-4-P-4/5-kinase_C_sf"/>
</dbReference>
<feature type="transmembrane region" description="Helical" evidence="2">
    <location>
        <begin position="122"/>
        <end position="147"/>
    </location>
</feature>
<dbReference type="GO" id="GO:0046854">
    <property type="term" value="P:phosphatidylinositol phosphate biosynthetic process"/>
    <property type="evidence" value="ECO:0007669"/>
    <property type="project" value="TreeGrafter"/>
</dbReference>
<dbReference type="OMA" id="IVRTWNT"/>
<dbReference type="GO" id="GO:0005886">
    <property type="term" value="C:plasma membrane"/>
    <property type="evidence" value="ECO:0007669"/>
    <property type="project" value="TreeGrafter"/>
</dbReference>
<dbReference type="GO" id="GO:0005524">
    <property type="term" value="F:ATP binding"/>
    <property type="evidence" value="ECO:0007669"/>
    <property type="project" value="UniProtKB-UniRule"/>
</dbReference>
<protein>
    <recommendedName>
        <fullName evidence="3">PIPK domain-containing protein</fullName>
    </recommendedName>
</protein>
<dbReference type="EMBL" id="LDAU01000189">
    <property type="protein sequence ID" value="KRX00481.1"/>
    <property type="molecule type" value="Genomic_DNA"/>
</dbReference>
<evidence type="ECO:0000313" key="5">
    <source>
        <dbReference type="Proteomes" id="UP000054937"/>
    </source>
</evidence>
<evidence type="ECO:0000256" key="2">
    <source>
        <dbReference type="SAM" id="Phobius"/>
    </source>
</evidence>
<organism evidence="4 5">
    <name type="scientific">Pseudocohnilembus persalinus</name>
    <name type="common">Ciliate</name>
    <dbReference type="NCBI Taxonomy" id="266149"/>
    <lineage>
        <taxon>Eukaryota</taxon>
        <taxon>Sar</taxon>
        <taxon>Alveolata</taxon>
        <taxon>Ciliophora</taxon>
        <taxon>Intramacronucleata</taxon>
        <taxon>Oligohymenophorea</taxon>
        <taxon>Scuticociliatia</taxon>
        <taxon>Philasterida</taxon>
        <taxon>Pseudocohnilembidae</taxon>
        <taxon>Pseudocohnilembus</taxon>
    </lineage>
</organism>
<gene>
    <name evidence="4" type="ORF">PPERSA_03214</name>
</gene>
<keyword evidence="2" id="KW-0472">Membrane</keyword>
<evidence type="ECO:0000313" key="4">
    <source>
        <dbReference type="EMBL" id="KRX00481.1"/>
    </source>
</evidence>
<dbReference type="PANTHER" id="PTHR23086">
    <property type="entry name" value="PHOSPHATIDYLINOSITOL-4-PHOSPHATE 5-KINASE"/>
    <property type="match status" value="1"/>
</dbReference>
<dbReference type="InterPro" id="IPR023610">
    <property type="entry name" value="PInositol-4/5-P-5/4-kinase"/>
</dbReference>
<name>A0A0V0QE48_PSEPJ</name>
<evidence type="ECO:0000256" key="1">
    <source>
        <dbReference type="PROSITE-ProRule" id="PRU00781"/>
    </source>
</evidence>
<dbReference type="InterPro" id="IPR027484">
    <property type="entry name" value="PInositol-4-P-5-kinase_N"/>
</dbReference>
<feature type="transmembrane region" description="Helical" evidence="2">
    <location>
        <begin position="168"/>
        <end position="190"/>
    </location>
</feature>
<dbReference type="Gene3D" id="3.30.810.10">
    <property type="entry name" value="2-Layer Sandwich"/>
    <property type="match status" value="1"/>
</dbReference>
<dbReference type="AlphaFoldDB" id="A0A0V0QE48"/>
<feature type="transmembrane region" description="Helical" evidence="2">
    <location>
        <begin position="71"/>
        <end position="92"/>
    </location>
</feature>
<feature type="transmembrane region" description="Helical" evidence="2">
    <location>
        <begin position="244"/>
        <end position="265"/>
    </location>
</feature>
<dbReference type="Proteomes" id="UP000054937">
    <property type="component" value="Unassembled WGS sequence"/>
</dbReference>
<accession>A0A0V0QE48</accession>
<evidence type="ECO:0000259" key="3">
    <source>
        <dbReference type="PROSITE" id="PS51455"/>
    </source>
</evidence>
<dbReference type="OrthoDB" id="284860at2759"/>
<feature type="transmembrane region" description="Helical" evidence="2">
    <location>
        <begin position="38"/>
        <end position="59"/>
    </location>
</feature>
<dbReference type="PANTHER" id="PTHR23086:SF8">
    <property type="entry name" value="PHOSPHATIDYLINOSITOL 5-PHOSPHATE 4-KINASE, ISOFORM A"/>
    <property type="match status" value="1"/>
</dbReference>
<comment type="caution">
    <text evidence="4">The sequence shown here is derived from an EMBL/GenBank/DDBJ whole genome shotgun (WGS) entry which is preliminary data.</text>
</comment>
<dbReference type="CDD" id="cd00139">
    <property type="entry name" value="PIPKc"/>
    <property type="match status" value="1"/>
</dbReference>
<sequence length="699" mass="81189">MYGEDHLLDCSRLDEGQANSYTQEDISEILTIFPLDRVIILVLGFFSCLSSLFIMVTFYKYKECRKQPGDIILAISISELILNIHWISMTLFDWIQGQGPLSQSDFCQIESAFSISAGTSEFIYNILFCYFHVLAIISIICVYLFCLITKQTGLSLFGMCSFKQGNNFGVLGLLIVVVYLIFSIFTIIYFRKQIPDNEDLKHYRNTFLNYYYTYVIAQSIIWTVLAFSNLVVGLNCTGWQVPKLNIFITIGNTSKLCTSIVLSIIRYKDPVIRSQIRPILEQKLPCLFKTKADNEKQLIIEGSQINNTTFDESSERKVLFFDKLSETLRMSQIYSMICGIVSAQKQAPQTPSLSYQDLSRNDCTERFKFQLSDSYIKGIACLNMENKTDKLNVQKYDVTMYAPKIFKSFIEVDRRMVNLEKSFNIVDNFQSIQSKFSGDGGRSGSFFYMTTDKKMMMKSMTNSEKDIMIEKLYQYTQHFGENEDSLISKIYGIFTFQLGNQKEHILIMRNIQNCPDQYKIRSYDLKGSTVDRQVLKANLKPEQREEYLLKKTLKDTDFQEVEKNGKVNIDPALQQKISEILIKDAQFFMEQMKVMDYSLLILKVNWSQYAIDNNIDEKEEIKKRFSDELACIPSTLEPGTYYQMVIIDYLQVWNPNKVVEQQFKKFKNVNFNLDVSAQDPVKYGNRFIQNIAKKLFIEE</sequence>
<reference evidence="4 5" key="1">
    <citation type="journal article" date="2015" name="Sci. Rep.">
        <title>Genome of the facultative scuticociliatosis pathogen Pseudocohnilembus persalinus provides insight into its virulence through horizontal gene transfer.</title>
        <authorList>
            <person name="Xiong J."/>
            <person name="Wang G."/>
            <person name="Cheng J."/>
            <person name="Tian M."/>
            <person name="Pan X."/>
            <person name="Warren A."/>
            <person name="Jiang C."/>
            <person name="Yuan D."/>
            <person name="Miao W."/>
        </authorList>
    </citation>
    <scope>NUCLEOTIDE SEQUENCE [LARGE SCALE GENOMIC DNA]</scope>
    <source>
        <strain evidence="4">36N120E</strain>
    </source>
</reference>
<keyword evidence="1" id="KW-0808">Transferase</keyword>
<dbReference type="Pfam" id="PF01504">
    <property type="entry name" value="PIP5K"/>
    <property type="match status" value="1"/>
</dbReference>
<feature type="transmembrane region" description="Helical" evidence="2">
    <location>
        <begin position="210"/>
        <end position="232"/>
    </location>
</feature>
<keyword evidence="2" id="KW-0812">Transmembrane</keyword>
<dbReference type="SMART" id="SM00330">
    <property type="entry name" value="PIPKc"/>
    <property type="match status" value="1"/>
</dbReference>
<keyword evidence="1" id="KW-0067">ATP-binding</keyword>
<keyword evidence="1" id="KW-0547">Nucleotide-binding</keyword>
<dbReference type="GO" id="GO:0016308">
    <property type="term" value="F:1-phosphatidylinositol-4-phosphate 5-kinase activity"/>
    <property type="evidence" value="ECO:0007669"/>
    <property type="project" value="TreeGrafter"/>
</dbReference>
<dbReference type="SUPFAM" id="SSF56104">
    <property type="entry name" value="SAICAR synthase-like"/>
    <property type="match status" value="1"/>
</dbReference>
<dbReference type="InParanoid" id="A0A0V0QE48"/>